<organism evidence="2 3">
    <name type="scientific">Cutaneotrichosporon oleaginosum</name>
    <dbReference type="NCBI Taxonomy" id="879819"/>
    <lineage>
        <taxon>Eukaryota</taxon>
        <taxon>Fungi</taxon>
        <taxon>Dikarya</taxon>
        <taxon>Basidiomycota</taxon>
        <taxon>Agaricomycotina</taxon>
        <taxon>Tremellomycetes</taxon>
        <taxon>Trichosporonales</taxon>
        <taxon>Trichosporonaceae</taxon>
        <taxon>Cutaneotrichosporon</taxon>
    </lineage>
</organism>
<dbReference type="GO" id="GO:0016757">
    <property type="term" value="F:glycosyltransferase activity"/>
    <property type="evidence" value="ECO:0007669"/>
    <property type="project" value="InterPro"/>
</dbReference>
<sequence length="755" mass="83198">MVESLVDNPSAAANPALPDAFVTLLTADSYLPGALALLHALHELHPAPRNFKIACLVTPQTVDAASIGALRNAGYDVVIGVEPIASGQRGQRNLHLMGRLDLDRALTKLHIFRLGSMFKTVFYMDADTLPIRPLSHLFHSTAPHTLSACPDIGWPDCFNSGVMVIRPRLSDFENLRQLMVADSSGGNGSFDGADQGLLNHYFSEEGEGGPWHRLPFTYNVTPSAAYQYMPAFKRFAHKISVIHFIGPRKPWSRLPARPAGLGIAETQDSPMGYEALIDRWFDVYDRNVRPSAIHEPNLAKRFTVPENVAVWNRPHIGEEVHPSASVANLVPVRGQYTSLPLDGRYDLMMPEPEPELKPDISPPPTSQSHLPHATESQQDQREARQQQLSNATEDCTAQSSQPSPPEQAHSSPSERHEFRQAAWDGSRGPPPKDSQPEMAKGVQSFYVAAWDEPTRSQGTYYQDHHDRFTMPTLPNNVRENDWYGDYTRTIPDPKKSGGAFPWEEKGRTALAKASRKFPQERLPTPPPAVASKTDESITTVLPPDPVQLVPSKAPEGVHHHASQPSKPIPSFNEAMADYTNAWDADASIGRYAKRLTDLGIATSRRKAGMHTVPPSPRRSSRHLPLPASQKDDNIIKSTTEGGRRLSYEDKGTQTERTPQNDAIVQVSPENSPYSENAPLVRQMVSVATTPVTPPERQMSSQPGPKTSPASYFPAMTSKRGAARTAARGPPRGRVWDPQTDIDVIARHPALANFGR</sequence>
<keyword evidence="3" id="KW-1185">Reference proteome</keyword>
<dbReference type="InterPro" id="IPR050587">
    <property type="entry name" value="GNT1/Glycosyltrans_8"/>
</dbReference>
<dbReference type="EMBL" id="KQ087197">
    <property type="protein sequence ID" value="KLT43180.1"/>
    <property type="molecule type" value="Genomic_DNA"/>
</dbReference>
<dbReference type="RefSeq" id="XP_018279671.1">
    <property type="nucleotide sequence ID" value="XM_018427317.1"/>
</dbReference>
<feature type="region of interest" description="Disordered" evidence="1">
    <location>
        <begin position="602"/>
        <end position="658"/>
    </location>
</feature>
<dbReference type="CDD" id="cd02537">
    <property type="entry name" value="GT8_Glycogenin"/>
    <property type="match status" value="1"/>
</dbReference>
<reference evidence="2 3" key="1">
    <citation type="submission" date="2015-03" db="EMBL/GenBank/DDBJ databases">
        <title>Genomics and transcriptomics of the oil-accumulating basidiomycete yeast T. oleaginosus allow insights into substrate utilization and the diverse evolutionary trajectories of mating systems in fungi.</title>
        <authorList>
            <consortium name="DOE Joint Genome Institute"/>
            <person name="Kourist R."/>
            <person name="Kracht O."/>
            <person name="Bracharz F."/>
            <person name="Lipzen A."/>
            <person name="Nolan M."/>
            <person name="Ohm R."/>
            <person name="Grigoriev I."/>
            <person name="Sun S."/>
            <person name="Heitman J."/>
            <person name="Bruck T."/>
            <person name="Nowrousian M."/>
        </authorList>
    </citation>
    <scope>NUCLEOTIDE SEQUENCE [LARGE SCALE GENOMIC DNA]</scope>
    <source>
        <strain evidence="2 3">IBC0246</strain>
    </source>
</reference>
<dbReference type="AlphaFoldDB" id="A0A0J0XPZ4"/>
<evidence type="ECO:0000313" key="3">
    <source>
        <dbReference type="Proteomes" id="UP000053611"/>
    </source>
</evidence>
<feature type="region of interest" description="Disordered" evidence="1">
    <location>
        <begin position="691"/>
        <end position="739"/>
    </location>
</feature>
<dbReference type="FunFam" id="3.90.550.10:FF:000193">
    <property type="entry name" value="Glycogenin glucosyltransferase, putative"/>
    <property type="match status" value="1"/>
</dbReference>
<dbReference type="Pfam" id="PF01501">
    <property type="entry name" value="Glyco_transf_8"/>
    <property type="match status" value="1"/>
</dbReference>
<dbReference type="InterPro" id="IPR002495">
    <property type="entry name" value="Glyco_trans_8"/>
</dbReference>
<dbReference type="Gene3D" id="3.90.550.10">
    <property type="entry name" value="Spore Coat Polysaccharide Biosynthesis Protein SpsA, Chain A"/>
    <property type="match status" value="1"/>
</dbReference>
<accession>A0A0J0XPZ4</accession>
<dbReference type="SUPFAM" id="SSF53448">
    <property type="entry name" value="Nucleotide-diphospho-sugar transferases"/>
    <property type="match status" value="1"/>
</dbReference>
<feature type="compositionally biased region" description="Low complexity" evidence="1">
    <location>
        <begin position="722"/>
        <end position="732"/>
    </location>
</feature>
<feature type="region of interest" description="Disordered" evidence="1">
    <location>
        <begin position="513"/>
        <end position="542"/>
    </location>
</feature>
<feature type="compositionally biased region" description="Polar residues" evidence="1">
    <location>
        <begin position="697"/>
        <end position="709"/>
    </location>
</feature>
<dbReference type="GeneID" id="28987920"/>
<dbReference type="STRING" id="879819.A0A0J0XPZ4"/>
<dbReference type="InterPro" id="IPR029044">
    <property type="entry name" value="Nucleotide-diphossugar_trans"/>
</dbReference>
<name>A0A0J0XPZ4_9TREE</name>
<evidence type="ECO:0000313" key="2">
    <source>
        <dbReference type="EMBL" id="KLT43180.1"/>
    </source>
</evidence>
<feature type="region of interest" description="Disordered" evidence="1">
    <location>
        <begin position="343"/>
        <end position="438"/>
    </location>
</feature>
<dbReference type="PANTHER" id="PTHR11183">
    <property type="entry name" value="GLYCOGENIN SUBFAMILY MEMBER"/>
    <property type="match status" value="1"/>
</dbReference>
<dbReference type="OrthoDB" id="2014201at2759"/>
<feature type="compositionally biased region" description="Polar residues" evidence="1">
    <location>
        <begin position="388"/>
        <end position="401"/>
    </location>
</feature>
<keyword evidence="2" id="KW-0808">Transferase</keyword>
<feature type="compositionally biased region" description="Basic and acidic residues" evidence="1">
    <location>
        <begin position="641"/>
        <end position="653"/>
    </location>
</feature>
<gene>
    <name evidence="2" type="ORF">CC85DRAFT_64130</name>
</gene>
<evidence type="ECO:0000256" key="1">
    <source>
        <dbReference type="SAM" id="MobiDB-lite"/>
    </source>
</evidence>
<protein>
    <submittedName>
        <fullName evidence="2">Nucleotide-diphospho-sugar transferase</fullName>
    </submittedName>
</protein>
<proteinExistence type="predicted"/>
<dbReference type="Proteomes" id="UP000053611">
    <property type="component" value="Unassembled WGS sequence"/>
</dbReference>